<comment type="caution">
    <text evidence="2">The sequence shown here is derived from an EMBL/GenBank/DDBJ whole genome shotgun (WGS) entry which is preliminary data.</text>
</comment>
<protein>
    <submittedName>
        <fullName evidence="2">Alpha/beta hydrolase</fullName>
    </submittedName>
</protein>
<sequence>MKELLNIVYDETHPSSCSLDMYLPDTDSPCPVFIFFHGGGIEGGNKDVSEDLKNLTSQKIALVSVEYRMYPDAKYPEFIEDAANAINFVKKYGETNKLFSEIFVGGSSAGAYLALMNYFDSRYLGKYGISPNSITGWIFDAGQPTVHFNVLRERGLDSRLVRIDEAAPIYFVDHDIDSSYQSNQLFITAENDIANRFEQTKLLLKTMEQYNYDMSKIDFKLMKGCTHCSYPIGDIISDFIFNANK</sequence>
<organism evidence="2 3">
    <name type="scientific">Clostridium rhizosphaerae</name>
    <dbReference type="NCBI Taxonomy" id="2803861"/>
    <lineage>
        <taxon>Bacteria</taxon>
        <taxon>Bacillati</taxon>
        <taxon>Bacillota</taxon>
        <taxon>Clostridia</taxon>
        <taxon>Eubacteriales</taxon>
        <taxon>Clostridiaceae</taxon>
        <taxon>Clostridium</taxon>
    </lineage>
</organism>
<dbReference type="Gene3D" id="3.40.50.1820">
    <property type="entry name" value="alpha/beta hydrolase"/>
    <property type="match status" value="1"/>
</dbReference>
<reference evidence="2 3" key="1">
    <citation type="submission" date="2021-01" db="EMBL/GenBank/DDBJ databases">
        <title>Genome public.</title>
        <authorList>
            <person name="Liu C."/>
            <person name="Sun Q."/>
        </authorList>
    </citation>
    <scope>NUCLEOTIDE SEQUENCE [LARGE SCALE GENOMIC DNA]</scope>
    <source>
        <strain evidence="2 3">YIM B02515</strain>
    </source>
</reference>
<dbReference type="RefSeq" id="WP_202747163.1">
    <property type="nucleotide sequence ID" value="NZ_JAESWC010000001.1"/>
</dbReference>
<dbReference type="InterPro" id="IPR029058">
    <property type="entry name" value="AB_hydrolase_fold"/>
</dbReference>
<proteinExistence type="predicted"/>
<feature type="domain" description="BD-FAE-like" evidence="1">
    <location>
        <begin position="19"/>
        <end position="117"/>
    </location>
</feature>
<gene>
    <name evidence="2" type="ORF">JK636_02030</name>
</gene>
<dbReference type="GO" id="GO:0016787">
    <property type="term" value="F:hydrolase activity"/>
    <property type="evidence" value="ECO:0007669"/>
    <property type="project" value="UniProtKB-KW"/>
</dbReference>
<dbReference type="EMBL" id="JAESWC010000001">
    <property type="protein sequence ID" value="MBL4934532.1"/>
    <property type="molecule type" value="Genomic_DNA"/>
</dbReference>
<dbReference type="PANTHER" id="PTHR23024">
    <property type="entry name" value="ARYLACETAMIDE DEACETYLASE"/>
    <property type="match status" value="1"/>
</dbReference>
<keyword evidence="3" id="KW-1185">Reference proteome</keyword>
<dbReference type="PANTHER" id="PTHR23024:SF24">
    <property type="entry name" value="ALPHA_BETA HYDROLASE FOLD-3 DOMAIN-CONTAINING PROTEIN"/>
    <property type="match status" value="1"/>
</dbReference>
<evidence type="ECO:0000259" key="1">
    <source>
        <dbReference type="Pfam" id="PF20434"/>
    </source>
</evidence>
<keyword evidence="2" id="KW-0378">Hydrolase</keyword>
<dbReference type="InterPro" id="IPR049492">
    <property type="entry name" value="BD-FAE-like_dom"/>
</dbReference>
<dbReference type="InterPro" id="IPR050466">
    <property type="entry name" value="Carboxylest/Gibb_receptor"/>
</dbReference>
<evidence type="ECO:0000313" key="3">
    <source>
        <dbReference type="Proteomes" id="UP000632377"/>
    </source>
</evidence>
<dbReference type="SUPFAM" id="SSF53474">
    <property type="entry name" value="alpha/beta-Hydrolases"/>
    <property type="match status" value="1"/>
</dbReference>
<accession>A0ABS1T5B7</accession>
<dbReference type="Pfam" id="PF20434">
    <property type="entry name" value="BD-FAE"/>
    <property type="match status" value="1"/>
</dbReference>
<evidence type="ECO:0000313" key="2">
    <source>
        <dbReference type="EMBL" id="MBL4934532.1"/>
    </source>
</evidence>
<dbReference type="Proteomes" id="UP000632377">
    <property type="component" value="Unassembled WGS sequence"/>
</dbReference>
<name>A0ABS1T5B7_9CLOT</name>